<dbReference type="PROSITE" id="PS01124">
    <property type="entry name" value="HTH_ARAC_FAMILY_2"/>
    <property type="match status" value="1"/>
</dbReference>
<dbReference type="STRING" id="297318.BK138_10980"/>
<dbReference type="Pfam" id="PF12833">
    <property type="entry name" value="HTH_18"/>
    <property type="match status" value="1"/>
</dbReference>
<keyword evidence="3" id="KW-0010">Activator</keyword>
<dbReference type="Gene3D" id="1.10.10.60">
    <property type="entry name" value="Homeodomain-like"/>
    <property type="match status" value="2"/>
</dbReference>
<dbReference type="PANTHER" id="PTHR46796">
    <property type="entry name" value="HTH-TYPE TRANSCRIPTIONAL ACTIVATOR RHAS-RELATED"/>
    <property type="match status" value="1"/>
</dbReference>
<evidence type="ECO:0000313" key="6">
    <source>
        <dbReference type="EMBL" id="OMF58965.1"/>
    </source>
</evidence>
<dbReference type="InterPro" id="IPR018060">
    <property type="entry name" value="HTH_AraC"/>
</dbReference>
<proteinExistence type="predicted"/>
<dbReference type="PROSITE" id="PS00041">
    <property type="entry name" value="HTH_ARAC_FAMILY_1"/>
    <property type="match status" value="1"/>
</dbReference>
<organism evidence="6 7">
    <name type="scientific">Paenibacillus rhizosphaerae</name>
    <dbReference type="NCBI Taxonomy" id="297318"/>
    <lineage>
        <taxon>Bacteria</taxon>
        <taxon>Bacillati</taxon>
        <taxon>Bacillota</taxon>
        <taxon>Bacilli</taxon>
        <taxon>Bacillales</taxon>
        <taxon>Paenibacillaceae</taxon>
        <taxon>Paenibacillus</taxon>
    </lineage>
</organism>
<dbReference type="InterPro" id="IPR009057">
    <property type="entry name" value="Homeodomain-like_sf"/>
</dbReference>
<dbReference type="EMBL" id="MRTP01000001">
    <property type="protein sequence ID" value="OMF58965.1"/>
    <property type="molecule type" value="Genomic_DNA"/>
</dbReference>
<comment type="caution">
    <text evidence="6">The sequence shown here is derived from an EMBL/GenBank/DDBJ whole genome shotgun (WGS) entry which is preliminary data.</text>
</comment>
<sequence length="304" mass="34993">MASGTETGTYGFRFTAPSHLALCELFAVGRDEIRHPSYRWDGEERKDGPLLLFQYTLEGEGMFESGTETYQIDQGRAIMAEIPGDHRYYFPADGSHWSFVFILMRPSLILPNWEEAKLRLGEAPYLPPTSRPVRALLEIWDQAGHGRITDPYTASSCVYSFISELCRYAVAPQDERRNWPEKVRQAAEYMDANYRSMISLDQLSDRLGWSKYHLLRTFAAAVGQTPSEYLNRVRIEQAMRLLRQTDMSIEQIAEQVGYSGGSYLIKVFRKMTGLTPGGFRSEEGQLTFSRMFFEDYNVDRRFSD</sequence>
<protein>
    <submittedName>
        <fullName evidence="6">AraC family transcriptional regulator</fullName>
    </submittedName>
</protein>
<name>A0A1R1F4K7_9BACL</name>
<keyword evidence="4" id="KW-0804">Transcription</keyword>
<feature type="domain" description="HTH araC/xylS-type" evidence="5">
    <location>
        <begin position="184"/>
        <end position="282"/>
    </location>
</feature>
<dbReference type="InterPro" id="IPR050204">
    <property type="entry name" value="AraC_XylS_family_regulators"/>
</dbReference>
<keyword evidence="7" id="KW-1185">Reference proteome</keyword>
<accession>A0A1R1F4K7</accession>
<dbReference type="GO" id="GO:0043565">
    <property type="term" value="F:sequence-specific DNA binding"/>
    <property type="evidence" value="ECO:0007669"/>
    <property type="project" value="InterPro"/>
</dbReference>
<evidence type="ECO:0000259" key="5">
    <source>
        <dbReference type="PROSITE" id="PS01124"/>
    </source>
</evidence>
<dbReference type="SUPFAM" id="SSF46689">
    <property type="entry name" value="Homeodomain-like"/>
    <property type="match status" value="2"/>
</dbReference>
<reference evidence="6 7" key="1">
    <citation type="submission" date="2016-11" db="EMBL/GenBank/DDBJ databases">
        <title>Paenibacillus species isolates.</title>
        <authorList>
            <person name="Beno S.M."/>
        </authorList>
    </citation>
    <scope>NUCLEOTIDE SEQUENCE [LARGE SCALE GENOMIC DNA]</scope>
    <source>
        <strain evidence="6 7">FSL R5-0378</strain>
    </source>
</reference>
<dbReference type="InterPro" id="IPR037923">
    <property type="entry name" value="HTH-like"/>
</dbReference>
<evidence type="ECO:0000256" key="4">
    <source>
        <dbReference type="ARBA" id="ARBA00023163"/>
    </source>
</evidence>
<dbReference type="InterPro" id="IPR018062">
    <property type="entry name" value="HTH_AraC-typ_CS"/>
</dbReference>
<keyword evidence="1" id="KW-0805">Transcription regulation</keyword>
<dbReference type="GO" id="GO:0003700">
    <property type="term" value="F:DNA-binding transcription factor activity"/>
    <property type="evidence" value="ECO:0007669"/>
    <property type="project" value="InterPro"/>
</dbReference>
<evidence type="ECO:0000256" key="2">
    <source>
        <dbReference type="ARBA" id="ARBA00023125"/>
    </source>
</evidence>
<dbReference type="RefSeq" id="WP_076169213.1">
    <property type="nucleotide sequence ID" value="NZ_MRTP01000001.1"/>
</dbReference>
<keyword evidence="2" id="KW-0238">DNA-binding</keyword>
<dbReference type="InterPro" id="IPR003313">
    <property type="entry name" value="AraC-bd"/>
</dbReference>
<dbReference type="SUPFAM" id="SSF51215">
    <property type="entry name" value="Regulatory protein AraC"/>
    <property type="match status" value="1"/>
</dbReference>
<dbReference type="AlphaFoldDB" id="A0A1R1F4K7"/>
<evidence type="ECO:0000313" key="7">
    <source>
        <dbReference type="Proteomes" id="UP000187172"/>
    </source>
</evidence>
<dbReference type="SMART" id="SM00342">
    <property type="entry name" value="HTH_ARAC"/>
    <property type="match status" value="1"/>
</dbReference>
<dbReference type="Proteomes" id="UP000187172">
    <property type="component" value="Unassembled WGS sequence"/>
</dbReference>
<evidence type="ECO:0000256" key="3">
    <source>
        <dbReference type="ARBA" id="ARBA00023159"/>
    </source>
</evidence>
<dbReference type="Pfam" id="PF02311">
    <property type="entry name" value="AraC_binding"/>
    <property type="match status" value="1"/>
</dbReference>
<evidence type="ECO:0000256" key="1">
    <source>
        <dbReference type="ARBA" id="ARBA00023015"/>
    </source>
</evidence>
<gene>
    <name evidence="6" type="ORF">BK138_10980</name>
</gene>